<evidence type="ECO:0000313" key="3">
    <source>
        <dbReference type="Proteomes" id="UP000007431"/>
    </source>
</evidence>
<feature type="compositionally biased region" description="Basic and acidic residues" evidence="1">
    <location>
        <begin position="1"/>
        <end position="17"/>
    </location>
</feature>
<evidence type="ECO:0000256" key="1">
    <source>
        <dbReference type="SAM" id="MobiDB-lite"/>
    </source>
</evidence>
<name>D8QME7_SCHCM</name>
<organism evidence="3">
    <name type="scientific">Schizophyllum commune (strain H4-8 / FGSC 9210)</name>
    <name type="common">Split gill fungus</name>
    <dbReference type="NCBI Taxonomy" id="578458"/>
    <lineage>
        <taxon>Eukaryota</taxon>
        <taxon>Fungi</taxon>
        <taxon>Dikarya</taxon>
        <taxon>Basidiomycota</taxon>
        <taxon>Agaricomycotina</taxon>
        <taxon>Agaricomycetes</taxon>
        <taxon>Agaricomycetidae</taxon>
        <taxon>Agaricales</taxon>
        <taxon>Schizophyllaceae</taxon>
        <taxon>Schizophyllum</taxon>
    </lineage>
</organism>
<feature type="region of interest" description="Disordered" evidence="1">
    <location>
        <begin position="1"/>
        <end position="58"/>
    </location>
</feature>
<dbReference type="Proteomes" id="UP000007431">
    <property type="component" value="Unassembled WGS sequence"/>
</dbReference>
<feature type="compositionally biased region" description="Low complexity" evidence="1">
    <location>
        <begin position="21"/>
        <end position="38"/>
    </location>
</feature>
<accession>D8QME7</accession>
<keyword evidence="3" id="KW-1185">Reference proteome</keyword>
<dbReference type="EMBL" id="GL377324">
    <property type="protein sequence ID" value="EFI90983.1"/>
    <property type="molecule type" value="Genomic_DNA"/>
</dbReference>
<protein>
    <submittedName>
        <fullName evidence="2">Uncharacterized protein</fullName>
    </submittedName>
</protein>
<dbReference type="InParanoid" id="D8QME7"/>
<reference evidence="2 3" key="1">
    <citation type="journal article" date="2010" name="Nat. Biotechnol.">
        <title>Genome sequence of the model mushroom Schizophyllum commune.</title>
        <authorList>
            <person name="Ohm R.A."/>
            <person name="de Jong J.F."/>
            <person name="Lugones L.G."/>
            <person name="Aerts A."/>
            <person name="Kothe E."/>
            <person name="Stajich J.E."/>
            <person name="de Vries R.P."/>
            <person name="Record E."/>
            <person name="Levasseur A."/>
            <person name="Baker S.E."/>
            <person name="Bartholomew K.A."/>
            <person name="Coutinho P.M."/>
            <person name="Erdmann S."/>
            <person name="Fowler T.J."/>
            <person name="Gathman A.C."/>
            <person name="Lombard V."/>
            <person name="Henrissat B."/>
            <person name="Knabe N."/>
            <person name="Kuees U."/>
            <person name="Lilly W.W."/>
            <person name="Lindquist E."/>
            <person name="Lucas S."/>
            <person name="Magnuson J.K."/>
            <person name="Piumi F."/>
            <person name="Raudaskoski M."/>
            <person name="Salamov A."/>
            <person name="Schmutz J."/>
            <person name="Schwarze F.W.M.R."/>
            <person name="vanKuyk P.A."/>
            <person name="Horton J.S."/>
            <person name="Grigoriev I.V."/>
            <person name="Woesten H.A.B."/>
        </authorList>
    </citation>
    <scope>NUCLEOTIDE SEQUENCE [LARGE SCALE GENOMIC DNA]</scope>
    <source>
        <strain evidence="3">H4-8 / FGSC 9210</strain>
    </source>
</reference>
<dbReference type="HOGENOM" id="CLU_1950062_0_0_1"/>
<gene>
    <name evidence="2" type="ORF">SCHCODRAFT_115020</name>
</gene>
<feature type="non-terminal residue" evidence="2">
    <location>
        <position position="129"/>
    </location>
</feature>
<proteinExistence type="predicted"/>
<evidence type="ECO:0000313" key="2">
    <source>
        <dbReference type="EMBL" id="EFI90983.1"/>
    </source>
</evidence>
<sequence length="129" mass="13586">MSEEAVRLRGGEGRFQADDLSAPMEARSASAEAEGASAEAERFDLGSSDRPSSASAEADLQLASCFPSTSNARTSPAVLRSYWEPYPRLSGGGLPAYAEATMASTEASDWFPRWPTGLAASVEASTDLF</sequence>
<dbReference type="AlphaFoldDB" id="D8QME7"/>